<sequence length="97" mass="11437">MTIWHKRTRHGISWEPLRFSREKVRDRWSVFVRKQWAWALYATILACCLYLGKGDVGFNPADEGFLWYGVVHTAGGEFPGRDFQAYDPGRYHWPFLG</sequence>
<dbReference type="Proteomes" id="UP000663859">
    <property type="component" value="Unassembled WGS sequence"/>
</dbReference>
<keyword evidence="1" id="KW-0472">Membrane</keyword>
<name>A0A8J2FND1_9BACT</name>
<accession>A0A8J2FND1</accession>
<feature type="transmembrane region" description="Helical" evidence="1">
    <location>
        <begin position="35"/>
        <end position="52"/>
    </location>
</feature>
<dbReference type="RefSeq" id="WP_174582715.1">
    <property type="nucleotide sequence ID" value="NZ_CAJNOB010000002.1"/>
</dbReference>
<reference evidence="2" key="1">
    <citation type="submission" date="2021-02" db="EMBL/GenBank/DDBJ databases">
        <authorList>
            <person name="Cremers G."/>
            <person name="Picone N."/>
        </authorList>
    </citation>
    <scope>NUCLEOTIDE SEQUENCE</scope>
    <source>
        <strain evidence="2">PQ17</strain>
    </source>
</reference>
<evidence type="ECO:0000256" key="1">
    <source>
        <dbReference type="SAM" id="Phobius"/>
    </source>
</evidence>
<protein>
    <submittedName>
        <fullName evidence="2">Uncharacterized protein</fullName>
    </submittedName>
</protein>
<comment type="caution">
    <text evidence="2">The sequence shown here is derived from an EMBL/GenBank/DDBJ whole genome shotgun (WGS) entry which is preliminary data.</text>
</comment>
<evidence type="ECO:0000313" key="3">
    <source>
        <dbReference type="Proteomes" id="UP000663859"/>
    </source>
</evidence>
<keyword evidence="1" id="KW-1133">Transmembrane helix</keyword>
<proteinExistence type="predicted"/>
<dbReference type="EMBL" id="CAJNOB010000002">
    <property type="protein sequence ID" value="CAF0691501.1"/>
    <property type="molecule type" value="Genomic_DNA"/>
</dbReference>
<organism evidence="2 3">
    <name type="scientific">Candidatus Methylacidithermus pantelleriae</name>
    <dbReference type="NCBI Taxonomy" id="2744239"/>
    <lineage>
        <taxon>Bacteria</taxon>
        <taxon>Pseudomonadati</taxon>
        <taxon>Verrucomicrobiota</taxon>
        <taxon>Methylacidiphilae</taxon>
        <taxon>Methylacidiphilales</taxon>
        <taxon>Methylacidiphilaceae</taxon>
        <taxon>Candidatus Methylacidithermus</taxon>
    </lineage>
</organism>
<keyword evidence="3" id="KW-1185">Reference proteome</keyword>
<dbReference type="AlphaFoldDB" id="A0A8J2FND1"/>
<gene>
    <name evidence="2" type="ORF">MPNT_100067</name>
</gene>
<evidence type="ECO:0000313" key="2">
    <source>
        <dbReference type="EMBL" id="CAF0691501.1"/>
    </source>
</evidence>
<keyword evidence="1" id="KW-0812">Transmembrane</keyword>